<dbReference type="GO" id="GO:0045333">
    <property type="term" value="P:cellular respiration"/>
    <property type="evidence" value="ECO:0007669"/>
    <property type="project" value="UniProtKB-ARBA"/>
</dbReference>
<evidence type="ECO:0000256" key="6">
    <source>
        <dbReference type="ARBA" id="ARBA00022946"/>
    </source>
</evidence>
<dbReference type="EC" id="2.3.1.-" evidence="9"/>
<dbReference type="InterPro" id="IPR004167">
    <property type="entry name" value="PSBD"/>
</dbReference>
<dbReference type="InterPro" id="IPR023213">
    <property type="entry name" value="CAT-like_dom_sf"/>
</dbReference>
<reference evidence="14" key="2">
    <citation type="journal article" date="2014" name="PLoS ONE">
        <title>Genome and Transcriptome Analysis of the Fungal Pathogen Fusarium oxysporum f. sp. cubense Causing Banana Vascular Wilt Disease.</title>
        <authorList>
            <person name="Guo L."/>
            <person name="Han L."/>
            <person name="Yang L."/>
            <person name="Zeng H."/>
            <person name="Fan D."/>
            <person name="Zhu Y."/>
            <person name="Feng Y."/>
            <person name="Wang G."/>
            <person name="Peng C."/>
            <person name="Jiang X."/>
            <person name="Zhou D."/>
            <person name="Ni P."/>
            <person name="Liang C."/>
            <person name="Liu L."/>
            <person name="Wang J."/>
            <person name="Mao C."/>
            <person name="Fang X."/>
            <person name="Peng M."/>
            <person name="Huang J."/>
        </authorList>
    </citation>
    <scope>NUCLEOTIDE SEQUENCE [LARGE SCALE GENOMIC DNA]</scope>
    <source>
        <strain evidence="14">race 4</strain>
    </source>
</reference>
<dbReference type="GO" id="GO:0031405">
    <property type="term" value="F:lipoic acid binding"/>
    <property type="evidence" value="ECO:0007669"/>
    <property type="project" value="TreeGrafter"/>
</dbReference>
<dbReference type="InterPro" id="IPR036625">
    <property type="entry name" value="E3-bd_dom_sf"/>
</dbReference>
<dbReference type="OrthoDB" id="15567at2759"/>
<evidence type="ECO:0000256" key="1">
    <source>
        <dbReference type="ARBA" id="ARBA00001938"/>
    </source>
</evidence>
<dbReference type="GO" id="GO:0016407">
    <property type="term" value="F:acetyltransferase activity"/>
    <property type="evidence" value="ECO:0007669"/>
    <property type="project" value="TreeGrafter"/>
</dbReference>
<dbReference type="EMBL" id="KB726996">
    <property type="protein sequence ID" value="EMT62099.1"/>
    <property type="molecule type" value="Genomic_DNA"/>
</dbReference>
<protein>
    <recommendedName>
        <fullName evidence="9">Dihydrolipoamide acetyltransferase component of pyruvate dehydrogenase complex</fullName>
        <ecNumber evidence="9">2.3.1.-</ecNumber>
    </recommendedName>
</protein>
<dbReference type="PROSITE" id="PS51826">
    <property type="entry name" value="PSBD"/>
    <property type="match status" value="1"/>
</dbReference>
<feature type="domain" description="Peripheral subunit-binding (PSBD)" evidence="12">
    <location>
        <begin position="181"/>
        <end position="218"/>
    </location>
</feature>
<evidence type="ECO:0000256" key="5">
    <source>
        <dbReference type="ARBA" id="ARBA00022823"/>
    </source>
</evidence>
<dbReference type="SUPFAM" id="SSF52777">
    <property type="entry name" value="CoA-dependent acyltransferases"/>
    <property type="match status" value="1"/>
</dbReference>
<feature type="region of interest" description="Disordered" evidence="10">
    <location>
        <begin position="225"/>
        <end position="246"/>
    </location>
</feature>
<evidence type="ECO:0000256" key="4">
    <source>
        <dbReference type="ARBA" id="ARBA00022679"/>
    </source>
</evidence>
<dbReference type="Pfam" id="PF00364">
    <property type="entry name" value="Biotin_lipoyl"/>
    <property type="match status" value="1"/>
</dbReference>
<dbReference type="CDD" id="cd06849">
    <property type="entry name" value="lipoyl_domain"/>
    <property type="match status" value="1"/>
</dbReference>
<gene>
    <name evidence="13" type="ORF">FOC4_g10015179</name>
</gene>
<dbReference type="PANTHER" id="PTHR43178">
    <property type="entry name" value="DIHYDROLIPOAMIDE ACETYLTRANSFERASE COMPONENT OF PYRUVATE DEHYDROGENASE COMPLEX"/>
    <property type="match status" value="1"/>
</dbReference>
<dbReference type="Pfam" id="PF02817">
    <property type="entry name" value="E3_binding"/>
    <property type="match status" value="1"/>
</dbReference>
<dbReference type="Proteomes" id="UP000016929">
    <property type="component" value="Unassembled WGS sequence"/>
</dbReference>
<dbReference type="AlphaFoldDB" id="N1R9R5"/>
<evidence type="ECO:0000259" key="11">
    <source>
        <dbReference type="PROSITE" id="PS50968"/>
    </source>
</evidence>
<dbReference type="HOGENOM" id="CLU_016733_10_0_1"/>
<feature type="compositionally biased region" description="Polar residues" evidence="10">
    <location>
        <begin position="153"/>
        <end position="163"/>
    </location>
</feature>
<feature type="domain" description="Lipoyl-binding" evidence="11">
    <location>
        <begin position="48"/>
        <end position="123"/>
    </location>
</feature>
<dbReference type="PANTHER" id="PTHR43178:SF5">
    <property type="entry name" value="LIPOAMIDE ACYLTRANSFERASE COMPONENT OF BRANCHED-CHAIN ALPHA-KETO ACID DEHYDROGENASE COMPLEX, MITOCHONDRIAL"/>
    <property type="match status" value="1"/>
</dbReference>
<comment type="similarity">
    <text evidence="3 9">Belongs to the 2-oxoacid dehydrogenase family.</text>
</comment>
<evidence type="ECO:0000256" key="9">
    <source>
        <dbReference type="RuleBase" id="RU003423"/>
    </source>
</evidence>
<keyword evidence="8 9" id="KW-0012">Acyltransferase</keyword>
<dbReference type="PROSITE" id="PS50968">
    <property type="entry name" value="BIOTINYL_LIPOYL"/>
    <property type="match status" value="1"/>
</dbReference>
<dbReference type="InterPro" id="IPR001078">
    <property type="entry name" value="2-oxoacid_DH_actylTfrase"/>
</dbReference>
<feature type="region of interest" description="Disordered" evidence="10">
    <location>
        <begin position="132"/>
        <end position="176"/>
    </location>
</feature>
<evidence type="ECO:0000256" key="10">
    <source>
        <dbReference type="SAM" id="MobiDB-lite"/>
    </source>
</evidence>
<reference evidence="14" key="1">
    <citation type="submission" date="2012-09" db="EMBL/GenBank/DDBJ databases">
        <title>Genome sequencing and comparative transcriptomics of race 1 and race 4 of banana pathogen: Fusarium oxysporum f. sp. cubense.</title>
        <authorList>
            <person name="Fang X."/>
            <person name="Huang J."/>
        </authorList>
    </citation>
    <scope>NUCLEOTIDE SEQUENCE [LARGE SCALE GENOMIC DNA]</scope>
    <source>
        <strain evidence="14">race 4</strain>
    </source>
</reference>
<evidence type="ECO:0000256" key="7">
    <source>
        <dbReference type="ARBA" id="ARBA00023128"/>
    </source>
</evidence>
<evidence type="ECO:0000256" key="3">
    <source>
        <dbReference type="ARBA" id="ARBA00007317"/>
    </source>
</evidence>
<dbReference type="STRING" id="1229665.N1R9R5"/>
<dbReference type="Gene3D" id="4.10.320.10">
    <property type="entry name" value="E3-binding domain"/>
    <property type="match status" value="1"/>
</dbReference>
<comment type="cofactor">
    <cofactor evidence="1 9">
        <name>(R)-lipoate</name>
        <dbReference type="ChEBI" id="CHEBI:83088"/>
    </cofactor>
</comment>
<evidence type="ECO:0000313" key="14">
    <source>
        <dbReference type="Proteomes" id="UP000016929"/>
    </source>
</evidence>
<proteinExistence type="inferred from homology"/>
<dbReference type="SUPFAM" id="SSF51230">
    <property type="entry name" value="Single hybrid motif"/>
    <property type="match status" value="1"/>
</dbReference>
<dbReference type="GO" id="GO:0005759">
    <property type="term" value="C:mitochondrial matrix"/>
    <property type="evidence" value="ECO:0007669"/>
    <property type="project" value="UniProtKB-SubCell"/>
</dbReference>
<dbReference type="PROSITE" id="PS00189">
    <property type="entry name" value="LIPOYL"/>
    <property type="match status" value="1"/>
</dbReference>
<evidence type="ECO:0000313" key="13">
    <source>
        <dbReference type="EMBL" id="EMT62099.1"/>
    </source>
</evidence>
<keyword evidence="5 9" id="KW-0450">Lipoyl</keyword>
<dbReference type="Gene3D" id="2.40.50.100">
    <property type="match status" value="1"/>
</dbReference>
<accession>N1R9R5</accession>
<keyword evidence="7" id="KW-0496">Mitochondrion</keyword>
<dbReference type="FunFam" id="2.40.50.100:FF:000013">
    <property type="entry name" value="Dihydrolipoamide acetyltransferase component of pyruvate dehydrogenase complex"/>
    <property type="match status" value="1"/>
</dbReference>
<dbReference type="SUPFAM" id="SSF47005">
    <property type="entry name" value="Peripheral subunit-binding domain of 2-oxo acid dehydrogenase complex"/>
    <property type="match status" value="1"/>
</dbReference>
<evidence type="ECO:0000256" key="8">
    <source>
        <dbReference type="ARBA" id="ARBA00023315"/>
    </source>
</evidence>
<dbReference type="Pfam" id="PF00198">
    <property type="entry name" value="2-oxoacid_dh"/>
    <property type="match status" value="1"/>
</dbReference>
<dbReference type="InterPro" id="IPR003016">
    <property type="entry name" value="2-oxoA_DH_lipoyl-BS"/>
</dbReference>
<organism evidence="13 14">
    <name type="scientific">Fusarium oxysporum f. sp. cubense (strain race 4)</name>
    <name type="common">Panama disease fungus</name>
    <dbReference type="NCBI Taxonomy" id="2502994"/>
    <lineage>
        <taxon>Eukaryota</taxon>
        <taxon>Fungi</taxon>
        <taxon>Dikarya</taxon>
        <taxon>Ascomycota</taxon>
        <taxon>Pezizomycotina</taxon>
        <taxon>Sordariomycetes</taxon>
        <taxon>Hypocreomycetidae</taxon>
        <taxon>Hypocreales</taxon>
        <taxon>Nectriaceae</taxon>
        <taxon>Fusarium</taxon>
        <taxon>Fusarium oxysporum species complex</taxon>
    </lineage>
</organism>
<evidence type="ECO:0000259" key="12">
    <source>
        <dbReference type="PROSITE" id="PS51826"/>
    </source>
</evidence>
<dbReference type="InterPro" id="IPR011053">
    <property type="entry name" value="Single_hybrid_motif"/>
</dbReference>
<keyword evidence="6" id="KW-0809">Transit peptide</keyword>
<keyword evidence="4 9" id="KW-0808">Transferase</keyword>
<evidence type="ECO:0000256" key="2">
    <source>
        <dbReference type="ARBA" id="ARBA00004305"/>
    </source>
</evidence>
<keyword evidence="14" id="KW-1185">Reference proteome</keyword>
<sequence>MFLQRGSRVLQKQWHVARGMGSMAMGSRAPMMAKTQRWFSESRRLMAIKPVVLADIGEGIVECEVIQWFVEPGARVEEFSPLCEVQSDKASVEITSRFSGVVKKLHYEAGEMAKVGKPFVDIDIEGEAKAEDVDALSNQQADKEDVPPPPPTETQAGTEQQANLEAPAETPVKEKGKCASIATPAVRHLSKELNVNIADVDGTGRDGRVLKEDIYRFIKDRDAKDSAQQVSPTAASSKPQDTSVQAETVVPLSNTQLQMFKTMTRSLTIPHFLYADEVDFSSLVELRKRLNRVIAKGPTVEGQPSKLSYLPFIIKAVSLALNQYPMLNARVDVDPKTNKPCLVHRSQHNIGIAMDTTGGLVVPVIKNVASLNILSIAAELSRLQALASQVSNIGNVGGTYVSPVIVEREVAILGIGRMRTVPAFDENDNVVKKQVTNFSWSADHRVIDGATMARAAEVVRQIVEEPDLMVMHLK</sequence>
<dbReference type="InterPro" id="IPR050743">
    <property type="entry name" value="2-oxoacid_DH_E2_comp"/>
</dbReference>
<comment type="subcellular location">
    <subcellularLocation>
        <location evidence="2">Mitochondrion matrix</location>
    </subcellularLocation>
</comment>
<dbReference type="Gene3D" id="3.30.559.10">
    <property type="entry name" value="Chloramphenicol acetyltransferase-like domain"/>
    <property type="match status" value="1"/>
</dbReference>
<name>N1R9R5_FUSC4</name>
<feature type="compositionally biased region" description="Polar residues" evidence="10">
    <location>
        <begin position="226"/>
        <end position="246"/>
    </location>
</feature>
<dbReference type="InterPro" id="IPR000089">
    <property type="entry name" value="Biotin_lipoyl"/>
</dbReference>
<dbReference type="FunFam" id="3.30.559.10:FF:000007">
    <property type="entry name" value="Dihydrolipoamide acetyltransferase component of pyruvate dehydrogenase complex"/>
    <property type="match status" value="1"/>
</dbReference>